<name>A0A328WY26_9FLAO</name>
<protein>
    <submittedName>
        <fullName evidence="1">Uncharacterized protein</fullName>
    </submittedName>
</protein>
<dbReference type="EMBL" id="QLSV01000001">
    <property type="protein sequence ID" value="RAR51112.1"/>
    <property type="molecule type" value="Genomic_DNA"/>
</dbReference>
<dbReference type="Proteomes" id="UP000249518">
    <property type="component" value="Unassembled WGS sequence"/>
</dbReference>
<keyword evidence="2" id="KW-1185">Reference proteome</keyword>
<accession>A0A328WY26</accession>
<comment type="caution">
    <text evidence="1">The sequence shown here is derived from an EMBL/GenBank/DDBJ whole genome shotgun (WGS) entry which is preliminary data.</text>
</comment>
<sequence>MKKNNAILVILGLLIIPFLGFSQIQPTPKSYQKIKFVYQKKSNFRVDEKGFYADTTQFKIMFPDLEYEKISSNAGAIIGFVPLSKLNRLHQKTITKKMTENNTVIFGLVDVKKNKVLFSIDHSSPETDFAYQLFELPQDKLNSTQYYTYKKNFSLLEMNANATTQIKSVQKNKISWQNEEKTIGQYDSTEQGGNKQLNVVVFQTELPRLVSPIPLFENAKHGVKTIYAMEYHYELIAVSYE</sequence>
<proteinExistence type="predicted"/>
<reference evidence="1 2" key="1">
    <citation type="submission" date="2018-06" db="EMBL/GenBank/DDBJ databases">
        <title>Genomic Encyclopedia of Type Strains, Phase III (KMG-III): the genomes of soil and plant-associated and newly described type strains.</title>
        <authorList>
            <person name="Whitman W."/>
        </authorList>
    </citation>
    <scope>NUCLEOTIDE SEQUENCE [LARGE SCALE GENOMIC DNA]</scope>
    <source>
        <strain evidence="1 2">CGMCC 1.12504</strain>
    </source>
</reference>
<dbReference type="AlphaFoldDB" id="A0A328WY26"/>
<dbReference type="OrthoDB" id="1357610at2"/>
<dbReference type="RefSeq" id="WP_112084691.1">
    <property type="nucleotide sequence ID" value="NZ_QLSV01000001.1"/>
</dbReference>
<gene>
    <name evidence="1" type="ORF">B0I10_101288</name>
</gene>
<evidence type="ECO:0000313" key="2">
    <source>
        <dbReference type="Proteomes" id="UP000249518"/>
    </source>
</evidence>
<organism evidence="1 2">
    <name type="scientific">Flavobacterium lacus</name>
    <dbReference type="NCBI Taxonomy" id="1353778"/>
    <lineage>
        <taxon>Bacteria</taxon>
        <taxon>Pseudomonadati</taxon>
        <taxon>Bacteroidota</taxon>
        <taxon>Flavobacteriia</taxon>
        <taxon>Flavobacteriales</taxon>
        <taxon>Flavobacteriaceae</taxon>
        <taxon>Flavobacterium</taxon>
    </lineage>
</organism>
<evidence type="ECO:0000313" key="1">
    <source>
        <dbReference type="EMBL" id="RAR51112.1"/>
    </source>
</evidence>